<dbReference type="InterPro" id="IPR013431">
    <property type="entry name" value="Delta_60_rpt"/>
</dbReference>
<protein>
    <recommendedName>
        <fullName evidence="3">Delta-60 repeat protein</fullName>
    </recommendedName>
</protein>
<evidence type="ECO:0000313" key="2">
    <source>
        <dbReference type="Proteomes" id="UP001250214"/>
    </source>
</evidence>
<evidence type="ECO:0000313" key="1">
    <source>
        <dbReference type="EMBL" id="MDS1271738.1"/>
    </source>
</evidence>
<organism evidence="1 2">
    <name type="scientific">Lipingzhangella rawalii</name>
    <dbReference type="NCBI Taxonomy" id="2055835"/>
    <lineage>
        <taxon>Bacteria</taxon>
        <taxon>Bacillati</taxon>
        <taxon>Actinomycetota</taxon>
        <taxon>Actinomycetes</taxon>
        <taxon>Streptosporangiales</taxon>
        <taxon>Nocardiopsidaceae</taxon>
        <taxon>Lipingzhangella</taxon>
    </lineage>
</organism>
<dbReference type="SUPFAM" id="SSF50998">
    <property type="entry name" value="Quinoprotein alcohol dehydrogenase-like"/>
    <property type="match status" value="1"/>
</dbReference>
<dbReference type="Pfam" id="PF17164">
    <property type="entry name" value="DUF5122"/>
    <property type="match status" value="2"/>
</dbReference>
<proteinExistence type="predicted"/>
<dbReference type="InterPro" id="IPR015943">
    <property type="entry name" value="WD40/YVTN_repeat-like_dom_sf"/>
</dbReference>
<dbReference type="Proteomes" id="UP001250214">
    <property type="component" value="Unassembled WGS sequence"/>
</dbReference>
<evidence type="ECO:0008006" key="3">
    <source>
        <dbReference type="Google" id="ProtNLM"/>
    </source>
</evidence>
<name>A0ABU2H8W1_9ACTN</name>
<reference evidence="2" key="1">
    <citation type="submission" date="2023-07" db="EMBL/GenBank/DDBJ databases">
        <title>Novel species in the genus Lipingzhangella isolated from Sambhar Salt Lake.</title>
        <authorList>
            <person name="Jiya N."/>
            <person name="Kajale S."/>
            <person name="Sharma A."/>
        </authorList>
    </citation>
    <scope>NUCLEOTIDE SEQUENCE [LARGE SCALE GENOMIC DNA]</scope>
    <source>
        <strain evidence="2">LS1_29</strain>
    </source>
</reference>
<keyword evidence="2" id="KW-1185">Reference proteome</keyword>
<dbReference type="InterPro" id="IPR011047">
    <property type="entry name" value="Quinoprotein_ADH-like_sf"/>
</dbReference>
<dbReference type="Gene3D" id="2.130.10.10">
    <property type="entry name" value="YVTN repeat-like/Quinoprotein amine dehydrogenase"/>
    <property type="match status" value="1"/>
</dbReference>
<accession>A0ABU2H8W1</accession>
<dbReference type="EMBL" id="JAVLVT010000008">
    <property type="protein sequence ID" value="MDS1271738.1"/>
    <property type="molecule type" value="Genomic_DNA"/>
</dbReference>
<gene>
    <name evidence="1" type="ORF">RIF23_15690</name>
</gene>
<sequence length="412" mass="44091">MVPSAVGTPIAEAGTTASLGHTAVVDDVPVSWTPHVVNGKVQAIDQDGDVVVVGGNFGHLRTNDHDDVIEQPYLFAFDRSTGALRTGFRPDLDREVTSVSVRDGTVYVGGFFTTVNGEPARGLVRLSLDDGRQVPEFADTTIDDGRVYGLAEQDGDLYVGGSFSSINGEQRQGVARLDSSTGVVDPAFDLPIGQTRAGFLRVHNLALSPAGDRLLISGPFLEVDGAPRPQIAMIDTTGDEARLSSWATDAFTAECDWSRMHTYLRQMDFAPDGSYFVVVTTGAPVDLGGLCKTASRWEVDENPDAEPTWVNHTGGDSLYSVAVTEAAVYVGGHQRWLDNPEGDKSAGPSAVEREGIGAIHPTRGTALSWNPGRQRGHGAEELTVTDDGLYVGSDTEWIGGRYQPRLAMFPTR</sequence>
<comment type="caution">
    <text evidence="1">The sequence shown here is derived from an EMBL/GenBank/DDBJ whole genome shotgun (WGS) entry which is preliminary data.</text>
</comment>